<evidence type="ECO:0000256" key="2">
    <source>
        <dbReference type="ARBA" id="ARBA00022729"/>
    </source>
</evidence>
<evidence type="ECO:0000259" key="3">
    <source>
        <dbReference type="PROSITE" id="PS50983"/>
    </source>
</evidence>
<dbReference type="AlphaFoldDB" id="A0A346XXG5"/>
<dbReference type="Pfam" id="PF01497">
    <property type="entry name" value="Peripla_BP_2"/>
    <property type="match status" value="1"/>
</dbReference>
<dbReference type="OrthoDB" id="9797850at2"/>
<evidence type="ECO:0000313" key="5">
    <source>
        <dbReference type="Proteomes" id="UP000264006"/>
    </source>
</evidence>
<comment type="similarity">
    <text evidence="1">Belongs to the bacterial solute-binding protein 8 family.</text>
</comment>
<sequence length="251" mass="26767">MSSDRIVSLVPSVTDALDRFGVADRVVGVTTYCTHGAPDAAVRVGGTKNPDVQRIIALRPDLVVTNTEENRPEDIQRLRDAGLTVEETYPRTVADAAKMTRRLGELVDATAVAADLADAVDAAIEAARAAAPSTRVMALTLVWRKPWMGLGPGTYASDLLWTCGFGNVLSGYEADYPRLEAGLAFGADVALLPSEPYAFEDKDLDPVRELAGDVATRFVDGELLTWHGPRTADGLRTFSALAVELAAELPG</sequence>
<protein>
    <submittedName>
        <fullName evidence="4">Metal binding protein</fullName>
    </submittedName>
</protein>
<keyword evidence="5" id="KW-1185">Reference proteome</keyword>
<name>A0A346XXG5_9ACTN</name>
<dbReference type="Proteomes" id="UP000264006">
    <property type="component" value="Chromosome"/>
</dbReference>
<dbReference type="PANTHER" id="PTHR30535">
    <property type="entry name" value="VITAMIN B12-BINDING PROTEIN"/>
    <property type="match status" value="1"/>
</dbReference>
<gene>
    <name evidence="4" type="ORF">DVS28_a2230</name>
</gene>
<dbReference type="NCBIfam" id="NF038402">
    <property type="entry name" value="TroA_like"/>
    <property type="match status" value="1"/>
</dbReference>
<dbReference type="KEGG" id="euz:DVS28_a2230"/>
<dbReference type="RefSeq" id="WP_114591492.1">
    <property type="nucleotide sequence ID" value="NZ_CP031165.1"/>
</dbReference>
<dbReference type="SUPFAM" id="SSF53807">
    <property type="entry name" value="Helical backbone' metal receptor"/>
    <property type="match status" value="1"/>
</dbReference>
<feature type="domain" description="Fe/B12 periplasmic-binding" evidence="3">
    <location>
        <begin position="5"/>
        <end position="249"/>
    </location>
</feature>
<dbReference type="PROSITE" id="PS50983">
    <property type="entry name" value="FE_B12_PBP"/>
    <property type="match status" value="1"/>
</dbReference>
<dbReference type="InterPro" id="IPR002491">
    <property type="entry name" value="ABC_transptr_periplasmic_BD"/>
</dbReference>
<evidence type="ECO:0000313" key="4">
    <source>
        <dbReference type="EMBL" id="AXV06912.1"/>
    </source>
</evidence>
<dbReference type="InterPro" id="IPR050902">
    <property type="entry name" value="ABC_Transporter_SBP"/>
</dbReference>
<dbReference type="InterPro" id="IPR054828">
    <property type="entry name" value="Vit_B12_bind_prot"/>
</dbReference>
<evidence type="ECO:0000256" key="1">
    <source>
        <dbReference type="ARBA" id="ARBA00008814"/>
    </source>
</evidence>
<keyword evidence="2" id="KW-0732">Signal</keyword>
<dbReference type="PANTHER" id="PTHR30535:SF35">
    <property type="entry name" value="PERIPLASMIC BINDING PROTEIN"/>
    <property type="match status" value="1"/>
</dbReference>
<proteinExistence type="inferred from homology"/>
<dbReference type="EMBL" id="CP031165">
    <property type="protein sequence ID" value="AXV06912.1"/>
    <property type="molecule type" value="Genomic_DNA"/>
</dbReference>
<accession>A0A346XXG5</accession>
<dbReference type="Gene3D" id="3.40.50.1980">
    <property type="entry name" value="Nitrogenase molybdenum iron protein domain"/>
    <property type="match status" value="2"/>
</dbReference>
<organism evidence="4 5">
    <name type="scientific">Euzebya pacifica</name>
    <dbReference type="NCBI Taxonomy" id="1608957"/>
    <lineage>
        <taxon>Bacteria</taxon>
        <taxon>Bacillati</taxon>
        <taxon>Actinomycetota</taxon>
        <taxon>Nitriliruptoria</taxon>
        <taxon>Euzebyales</taxon>
    </lineage>
</organism>
<reference evidence="4 5" key="1">
    <citation type="submission" date="2018-09" db="EMBL/GenBank/DDBJ databases">
        <title>Complete genome sequence of Euzebya sp. DY32-46 isolated from seawater of Pacific Ocean.</title>
        <authorList>
            <person name="Xu L."/>
            <person name="Wu Y.-H."/>
            <person name="Xu X.-W."/>
        </authorList>
    </citation>
    <scope>NUCLEOTIDE SEQUENCE [LARGE SCALE GENOMIC DNA]</scope>
    <source>
        <strain evidence="4 5">DY32-46</strain>
    </source>
</reference>